<dbReference type="Pfam" id="PF00135">
    <property type="entry name" value="COesterase"/>
    <property type="match status" value="1"/>
</dbReference>
<dbReference type="PANTHER" id="PTHR11559">
    <property type="entry name" value="CARBOXYLESTERASE"/>
    <property type="match status" value="1"/>
</dbReference>
<evidence type="ECO:0000256" key="3">
    <source>
        <dbReference type="RuleBase" id="RU361235"/>
    </source>
</evidence>
<accession>A0AB39NYB2</accession>
<dbReference type="PROSITE" id="PS00122">
    <property type="entry name" value="CARBOXYLESTERASE_B_1"/>
    <property type="match status" value="1"/>
</dbReference>
<dbReference type="EC" id="3.1.1.-" evidence="3"/>
<evidence type="ECO:0000313" key="5">
    <source>
        <dbReference type="EMBL" id="XDQ23578.1"/>
    </source>
</evidence>
<keyword evidence="2 3" id="KW-0378">Hydrolase</keyword>
<dbReference type="InterPro" id="IPR050309">
    <property type="entry name" value="Type-B_Carboxylest/Lipase"/>
</dbReference>
<evidence type="ECO:0000256" key="2">
    <source>
        <dbReference type="ARBA" id="ARBA00022801"/>
    </source>
</evidence>
<name>A0AB39NYB2_9ACTN</name>
<feature type="domain" description="Carboxylesterase type B" evidence="4">
    <location>
        <begin position="21"/>
        <end position="490"/>
    </location>
</feature>
<evidence type="ECO:0000256" key="1">
    <source>
        <dbReference type="ARBA" id="ARBA00005964"/>
    </source>
</evidence>
<sequence>MTISLSVPAVGASVTTGGAGPVVRTDLGPVRGVATGRTELYQGIPYAQPPTGFRRWRPPVRPRPWTAVRDASEPGPACAQLDETGGVAAHSSEDCLYLNVTGPRRNRSERRPVVVYLHGGAFSSGSGSDFDARRLAATGDVVVVTVNSRLGVFGFFGHPRMDGSGTYALADQRAALRWVRANAQAFGGDPGNVTLMGESSGGASVCAQMVSPPAAGLFQRAIIQSGSCLQSWPKNVMGPGLDAISYWAPRTAVQARGAAAAAGLGCTGPDAPACLRRTDTGKLLALNGQFVTPAFGTRALPTDPVKALRTGAFHRVPVMQGNTRDEHRLFGSLFEAEKPIDDARYRALLATSFGERMARRVYARYPPQAYSGQSGSPAALAWASVGTDVGWVCPTLAADRLLARHVPVFSFEFAEPNVPDFLGIFPKGYPPGAFHGSELPLLFDIEGTSVPLDPAQRNLSESMIMYWTAFAAQGDPNRAGLPRWPRFPATQSLDSARGGISQTDLAVGHHCRFWASRT</sequence>
<dbReference type="AlphaFoldDB" id="A0AB39NYB2"/>
<dbReference type="RefSeq" id="WP_369229429.1">
    <property type="nucleotide sequence ID" value="NZ_CP163435.1"/>
</dbReference>
<organism evidence="5">
    <name type="scientific">Streptomyces sp. R21</name>
    <dbReference type="NCBI Taxonomy" id="3238627"/>
    <lineage>
        <taxon>Bacteria</taxon>
        <taxon>Bacillati</taxon>
        <taxon>Actinomycetota</taxon>
        <taxon>Actinomycetes</taxon>
        <taxon>Kitasatosporales</taxon>
        <taxon>Streptomycetaceae</taxon>
        <taxon>Streptomyces</taxon>
    </lineage>
</organism>
<reference evidence="5" key="1">
    <citation type="submission" date="2024-07" db="EMBL/GenBank/DDBJ databases">
        <authorList>
            <person name="Yu S.T."/>
        </authorList>
    </citation>
    <scope>NUCLEOTIDE SEQUENCE</scope>
    <source>
        <strain evidence="5">R21</strain>
    </source>
</reference>
<proteinExistence type="inferred from homology"/>
<comment type="similarity">
    <text evidence="1 3">Belongs to the type-B carboxylesterase/lipase family.</text>
</comment>
<gene>
    <name evidence="5" type="ORF">AB5J56_02170</name>
</gene>
<dbReference type="InterPro" id="IPR019826">
    <property type="entry name" value="Carboxylesterase_B_AS"/>
</dbReference>
<dbReference type="InterPro" id="IPR029058">
    <property type="entry name" value="AB_hydrolase_fold"/>
</dbReference>
<evidence type="ECO:0000259" key="4">
    <source>
        <dbReference type="Pfam" id="PF00135"/>
    </source>
</evidence>
<dbReference type="EMBL" id="CP163435">
    <property type="protein sequence ID" value="XDQ23578.1"/>
    <property type="molecule type" value="Genomic_DNA"/>
</dbReference>
<dbReference type="GO" id="GO:0016787">
    <property type="term" value="F:hydrolase activity"/>
    <property type="evidence" value="ECO:0007669"/>
    <property type="project" value="UniProtKB-KW"/>
</dbReference>
<dbReference type="Gene3D" id="3.40.50.1820">
    <property type="entry name" value="alpha/beta hydrolase"/>
    <property type="match status" value="1"/>
</dbReference>
<protein>
    <recommendedName>
        <fullName evidence="3">Carboxylic ester hydrolase</fullName>
        <ecNumber evidence="3">3.1.1.-</ecNumber>
    </recommendedName>
</protein>
<dbReference type="SUPFAM" id="SSF53474">
    <property type="entry name" value="alpha/beta-Hydrolases"/>
    <property type="match status" value="1"/>
</dbReference>
<dbReference type="InterPro" id="IPR002018">
    <property type="entry name" value="CarbesteraseB"/>
</dbReference>